<proteinExistence type="predicted"/>
<reference evidence="1" key="1">
    <citation type="submission" date="2017-05" db="EMBL/GenBank/DDBJ databases">
        <authorList>
            <person name="Varghese N."/>
            <person name="Submissions S."/>
        </authorList>
    </citation>
    <scope>NUCLEOTIDE SEQUENCE</scope>
    <source>
        <strain evidence="1">LMG 28168</strain>
    </source>
</reference>
<evidence type="ECO:0000313" key="1">
    <source>
        <dbReference type="EMBL" id="SMQ30999.1"/>
    </source>
</evidence>
<protein>
    <submittedName>
        <fullName evidence="1">Uncharacterized protein</fullName>
    </submittedName>
</protein>
<sequence>MKDRSHDEVLAEIFRTDPRYVAALLREVQRDGSEAELKIFLRQLNLAFSRDTAHSALLPIEDAINKS</sequence>
<name>A0ACD2UF74_9PSED</name>
<accession>A0ACD2UF74</accession>
<comment type="caution">
    <text evidence="1">The sequence shown here is derived from an EMBL/GenBank/DDBJ whole genome shotgun (WGS) entry which is preliminary data.</text>
</comment>
<organism evidence="1 2">
    <name type="scientific">Pseudomonas helmanticensis</name>
    <dbReference type="NCBI Taxonomy" id="1471381"/>
    <lineage>
        <taxon>Bacteria</taxon>
        <taxon>Pseudomonadati</taxon>
        <taxon>Pseudomonadota</taxon>
        <taxon>Gammaproteobacteria</taxon>
        <taxon>Pseudomonadales</taxon>
        <taxon>Pseudomonadaceae</taxon>
        <taxon>Pseudomonas</taxon>
    </lineage>
</organism>
<dbReference type="EMBL" id="FXUY01000002">
    <property type="protein sequence ID" value="SMQ30999.1"/>
    <property type="molecule type" value="Genomic_DNA"/>
</dbReference>
<gene>
    <name evidence="1" type="ORF">SAMN04488483_5898</name>
</gene>
<evidence type="ECO:0000313" key="2">
    <source>
        <dbReference type="Proteomes" id="UP001158048"/>
    </source>
</evidence>
<dbReference type="Proteomes" id="UP001158048">
    <property type="component" value="Unassembled WGS sequence"/>
</dbReference>
<keyword evidence="2" id="KW-1185">Reference proteome</keyword>